<gene>
    <name evidence="1" type="ORF">EHQ43_16040</name>
</gene>
<dbReference type="EMBL" id="RQFT01000012">
    <property type="protein sequence ID" value="TGL03291.1"/>
    <property type="molecule type" value="Genomic_DNA"/>
</dbReference>
<organism evidence="1 2">
    <name type="scientific">Leptospira bouyouniensis</name>
    <dbReference type="NCBI Taxonomy" id="2484911"/>
    <lineage>
        <taxon>Bacteria</taxon>
        <taxon>Pseudomonadati</taxon>
        <taxon>Spirochaetota</taxon>
        <taxon>Spirochaetia</taxon>
        <taxon>Leptospirales</taxon>
        <taxon>Leptospiraceae</taxon>
        <taxon>Leptospira</taxon>
    </lineage>
</organism>
<dbReference type="AlphaFoldDB" id="A0A7I0HNM4"/>
<name>A0A7I0HNM4_9LEPT</name>
<sequence>MNLIKTNNLHTTVFIFLSLFLSLTCILPVPDKKDTSTDGNNFSNNFVFSYMLLLNQIQTANYCPKPSQILRKNTDYPITLTFGQPYYFHYHYLDNAKPQEEIRNYTFKITKQTGTTVTYKENSRCNSSGVSFATITPTTTSATEENYTLSYSQNFIPSWQIQNIYSLELISGDPNVKLRQD</sequence>
<protein>
    <submittedName>
        <fullName evidence="1">Uncharacterized protein</fullName>
    </submittedName>
</protein>
<accession>A0A7I0HNM4</accession>
<dbReference type="Proteomes" id="UP000297641">
    <property type="component" value="Unassembled WGS sequence"/>
</dbReference>
<evidence type="ECO:0000313" key="1">
    <source>
        <dbReference type="EMBL" id="TGL03291.1"/>
    </source>
</evidence>
<reference evidence="1 2" key="1">
    <citation type="journal article" date="2019" name="PLoS Negl. Trop. Dis.">
        <title>Revisiting the worldwide diversity of Leptospira species in the environment.</title>
        <authorList>
            <person name="Vincent A.T."/>
            <person name="Schiettekatte O."/>
            <person name="Bourhy P."/>
            <person name="Veyrier F.J."/>
            <person name="Picardeau M."/>
        </authorList>
    </citation>
    <scope>NUCLEOTIDE SEQUENCE [LARGE SCALE GENOMIC DNA]</scope>
    <source>
        <strain evidence="1 2">201800273</strain>
    </source>
</reference>
<dbReference type="RefSeq" id="WP_135771715.1">
    <property type="nucleotide sequence ID" value="NZ_RQFT01000012.1"/>
</dbReference>
<comment type="caution">
    <text evidence="1">The sequence shown here is derived from an EMBL/GenBank/DDBJ whole genome shotgun (WGS) entry which is preliminary data.</text>
</comment>
<evidence type="ECO:0000313" key="2">
    <source>
        <dbReference type="Proteomes" id="UP000297641"/>
    </source>
</evidence>
<proteinExistence type="predicted"/>